<dbReference type="PROSITE" id="PS51186">
    <property type="entry name" value="GNAT"/>
    <property type="match status" value="1"/>
</dbReference>
<evidence type="ECO:0000259" key="1">
    <source>
        <dbReference type="PROSITE" id="PS51186"/>
    </source>
</evidence>
<sequence>MAFVRPYTFADWDSTATICRATLPPSLQHSETAVRLAPYLWTHQYTLLNPQNCFVLDDGSGRAVGYVIGSTDVHRMAADYGRFVDLVGGKGPVEGVPAAIVEQARREVGPPPADLDDLQPSLVPDPAAAAADDTTKQIVNETHYLQQVYNPRWLLLDSTKTPLRKQLVSGTKYRAVMHIDMLESHQRQGWGRAMIATFLASIAKEGARGLQIGISGENTKVVAFYEKCGFRVEPGGEAEGGVWMVRDVSETGW</sequence>
<dbReference type="InterPro" id="IPR000182">
    <property type="entry name" value="GNAT_dom"/>
</dbReference>
<evidence type="ECO:0000313" key="3">
    <source>
        <dbReference type="Proteomes" id="UP001642405"/>
    </source>
</evidence>
<dbReference type="Proteomes" id="UP001642405">
    <property type="component" value="Unassembled WGS sequence"/>
</dbReference>
<feature type="domain" description="N-acetyltransferase" evidence="1">
    <location>
        <begin position="113"/>
        <end position="249"/>
    </location>
</feature>
<dbReference type="SUPFAM" id="SSF55729">
    <property type="entry name" value="Acyl-CoA N-acyltransferases (Nat)"/>
    <property type="match status" value="1"/>
</dbReference>
<accession>A0ABP0BYW1</accession>
<dbReference type="InterPro" id="IPR016181">
    <property type="entry name" value="Acyl_CoA_acyltransferase"/>
</dbReference>
<organism evidence="2 3">
    <name type="scientific">Sporothrix curviconia</name>
    <dbReference type="NCBI Taxonomy" id="1260050"/>
    <lineage>
        <taxon>Eukaryota</taxon>
        <taxon>Fungi</taxon>
        <taxon>Dikarya</taxon>
        <taxon>Ascomycota</taxon>
        <taxon>Pezizomycotina</taxon>
        <taxon>Sordariomycetes</taxon>
        <taxon>Sordariomycetidae</taxon>
        <taxon>Ophiostomatales</taxon>
        <taxon>Ophiostomataceae</taxon>
        <taxon>Sporothrix</taxon>
    </lineage>
</organism>
<keyword evidence="3" id="KW-1185">Reference proteome</keyword>
<protein>
    <recommendedName>
        <fullName evidence="1">N-acetyltransferase domain-containing protein</fullName>
    </recommendedName>
</protein>
<reference evidence="2 3" key="1">
    <citation type="submission" date="2024-01" db="EMBL/GenBank/DDBJ databases">
        <authorList>
            <person name="Allen C."/>
            <person name="Tagirdzhanova G."/>
        </authorList>
    </citation>
    <scope>NUCLEOTIDE SEQUENCE [LARGE SCALE GENOMIC DNA]</scope>
</reference>
<dbReference type="EMBL" id="CAWUHB010000031">
    <property type="protein sequence ID" value="CAK7224922.1"/>
    <property type="molecule type" value="Genomic_DNA"/>
</dbReference>
<evidence type="ECO:0000313" key="2">
    <source>
        <dbReference type="EMBL" id="CAK7224922.1"/>
    </source>
</evidence>
<gene>
    <name evidence="2" type="ORF">SCUCBS95973_005683</name>
</gene>
<comment type="caution">
    <text evidence="2">The sequence shown here is derived from an EMBL/GenBank/DDBJ whole genome shotgun (WGS) entry which is preliminary data.</text>
</comment>
<name>A0ABP0BYW1_9PEZI</name>
<dbReference type="Pfam" id="PF00583">
    <property type="entry name" value="Acetyltransf_1"/>
    <property type="match status" value="1"/>
</dbReference>
<proteinExistence type="predicted"/>
<dbReference type="Gene3D" id="3.40.630.30">
    <property type="match status" value="1"/>
</dbReference>